<keyword evidence="4 8" id="KW-0223">Dioxygenase</keyword>
<evidence type="ECO:0000256" key="6">
    <source>
        <dbReference type="ARBA" id="ARBA00023004"/>
    </source>
</evidence>
<dbReference type="STRING" id="45235.A0A2K3Q1J7"/>
<proteinExistence type="inferred from homology"/>
<dbReference type="PANTHER" id="PTHR30468:SF10">
    <property type="entry name" value="TAUD_TFDA-LIKE DOMAIN-CONTAINING PROTEIN"/>
    <property type="match status" value="1"/>
</dbReference>
<feature type="domain" description="TauD/TfdA-like" evidence="7">
    <location>
        <begin position="80"/>
        <end position="376"/>
    </location>
</feature>
<evidence type="ECO:0000313" key="8">
    <source>
        <dbReference type="EMBL" id="PNY21349.1"/>
    </source>
</evidence>
<name>A0A2K3Q1J7_9HYPO</name>
<dbReference type="InterPro" id="IPR042098">
    <property type="entry name" value="TauD-like_sf"/>
</dbReference>
<dbReference type="GO" id="GO:0005737">
    <property type="term" value="C:cytoplasm"/>
    <property type="evidence" value="ECO:0007669"/>
    <property type="project" value="TreeGrafter"/>
</dbReference>
<dbReference type="AlphaFoldDB" id="A0A2K3Q1J7"/>
<dbReference type="InterPro" id="IPR051323">
    <property type="entry name" value="AtsK-like"/>
</dbReference>
<evidence type="ECO:0000256" key="3">
    <source>
        <dbReference type="ARBA" id="ARBA00022723"/>
    </source>
</evidence>
<comment type="caution">
    <text evidence="8">The sequence shown here is derived from an EMBL/GenBank/DDBJ whole genome shotgun (WGS) entry which is preliminary data.</text>
</comment>
<comment type="similarity">
    <text evidence="2">Belongs to the TfdA dioxygenase family.</text>
</comment>
<accession>A0A2K3Q1J7</accession>
<dbReference type="Gene3D" id="3.60.130.10">
    <property type="entry name" value="Clavaminate synthase-like"/>
    <property type="match status" value="1"/>
</dbReference>
<evidence type="ECO:0000256" key="5">
    <source>
        <dbReference type="ARBA" id="ARBA00023002"/>
    </source>
</evidence>
<dbReference type="PANTHER" id="PTHR30468">
    <property type="entry name" value="ALPHA-KETOGLUTARATE-DEPENDENT SULFONATE DIOXYGENASE"/>
    <property type="match status" value="1"/>
</dbReference>
<organism evidence="8 9">
    <name type="scientific">Tolypocladium capitatum</name>
    <dbReference type="NCBI Taxonomy" id="45235"/>
    <lineage>
        <taxon>Eukaryota</taxon>
        <taxon>Fungi</taxon>
        <taxon>Dikarya</taxon>
        <taxon>Ascomycota</taxon>
        <taxon>Pezizomycotina</taxon>
        <taxon>Sordariomycetes</taxon>
        <taxon>Hypocreomycetidae</taxon>
        <taxon>Hypocreales</taxon>
        <taxon>Ophiocordycipitaceae</taxon>
        <taxon>Tolypocladium</taxon>
    </lineage>
</organism>
<keyword evidence="5" id="KW-0560">Oxidoreductase</keyword>
<dbReference type="OrthoDB" id="10257314at2759"/>
<dbReference type="GO" id="GO:0046872">
    <property type="term" value="F:metal ion binding"/>
    <property type="evidence" value="ECO:0007669"/>
    <property type="project" value="UniProtKB-KW"/>
</dbReference>
<gene>
    <name evidence="8" type="ORF">TCAP_07246</name>
</gene>
<dbReference type="Pfam" id="PF02668">
    <property type="entry name" value="TauD"/>
    <property type="match status" value="1"/>
</dbReference>
<keyword evidence="3" id="KW-0479">Metal-binding</keyword>
<evidence type="ECO:0000256" key="1">
    <source>
        <dbReference type="ARBA" id="ARBA00001954"/>
    </source>
</evidence>
<comment type="cofactor">
    <cofactor evidence="1">
        <name>Fe(2+)</name>
        <dbReference type="ChEBI" id="CHEBI:29033"/>
    </cofactor>
</comment>
<reference evidence="8 9" key="1">
    <citation type="submission" date="2017-08" db="EMBL/GenBank/DDBJ databases">
        <title>Harnessing the power of phylogenomics to disentangle the directionality and signatures of interkingdom host jumping in the parasitic fungal genus Tolypocladium.</title>
        <authorList>
            <person name="Quandt C.A."/>
            <person name="Patterson W."/>
            <person name="Spatafora J.W."/>
        </authorList>
    </citation>
    <scope>NUCLEOTIDE SEQUENCE [LARGE SCALE GENOMIC DNA]</scope>
    <source>
        <strain evidence="8 9">CBS 113982</strain>
    </source>
</reference>
<evidence type="ECO:0000313" key="9">
    <source>
        <dbReference type="Proteomes" id="UP000236621"/>
    </source>
</evidence>
<protein>
    <submittedName>
        <fullName evidence="8">Alpha-ketoglutarate-dependent sulfonate dioxygenase</fullName>
    </submittedName>
</protein>
<evidence type="ECO:0000256" key="2">
    <source>
        <dbReference type="ARBA" id="ARBA00005896"/>
    </source>
</evidence>
<dbReference type="GO" id="GO:0016706">
    <property type="term" value="F:2-oxoglutarate-dependent dioxygenase activity"/>
    <property type="evidence" value="ECO:0007669"/>
    <property type="project" value="TreeGrafter"/>
</dbReference>
<dbReference type="Proteomes" id="UP000236621">
    <property type="component" value="Unassembled WGS sequence"/>
</dbReference>
<sequence>MQRLRKRQVFLDSCTYASVNPVKNYFIEPPNCQTITIAVTTMAPAVVDPTPAADFPVRTKEHATQKPIKAAGVLDRFESFDITPVIGREFPDANLVDWLNAPNSDELLRDLAVTISERGVVFFRAQDDVTNELQKELILRLGKLTGRPATSGLHIHPILNSERELGGDDPEISTISSVQHGEFYRNTKPDGLSPKKQKTAQWHSDIAFEPVPADYTSLRLVQLPKTGGDTLWASGYELYDRLSEPFQKFVESLTATFAQPRFGEIAESAGFQLYDKPRGAPENVGRELKAVHPVVRTNPVTGWKSIFPVGGHVRHINGLTEEESRKLLDWFLDLVYHNHDLQVRLKWKNPNDIAIWDNRSVFHTATFDYTGQGERFGNRAVGLGERPYLDPNSTSRRTALGLEP</sequence>
<evidence type="ECO:0000259" key="7">
    <source>
        <dbReference type="Pfam" id="PF02668"/>
    </source>
</evidence>
<evidence type="ECO:0000256" key="4">
    <source>
        <dbReference type="ARBA" id="ARBA00022964"/>
    </source>
</evidence>
<keyword evidence="6" id="KW-0408">Iron</keyword>
<dbReference type="InterPro" id="IPR003819">
    <property type="entry name" value="TauD/TfdA-like"/>
</dbReference>
<dbReference type="FunFam" id="3.60.130.10:FF:000005">
    <property type="entry name" value="TfdA family taurine dioxygenase"/>
    <property type="match status" value="1"/>
</dbReference>
<dbReference type="EMBL" id="NRSZ01001244">
    <property type="protein sequence ID" value="PNY21349.1"/>
    <property type="molecule type" value="Genomic_DNA"/>
</dbReference>
<dbReference type="SUPFAM" id="SSF51197">
    <property type="entry name" value="Clavaminate synthase-like"/>
    <property type="match status" value="1"/>
</dbReference>
<keyword evidence="9" id="KW-1185">Reference proteome</keyword>